<evidence type="ECO:0000313" key="2">
    <source>
        <dbReference type="Proteomes" id="UP000184731"/>
    </source>
</evidence>
<reference evidence="1 2" key="1">
    <citation type="submission" date="2016-10" db="EMBL/GenBank/DDBJ databases">
        <title>Silvanigrella aquatica sp. nov., isolated from a freshwater lake located in the Black Forest, Germany, description of Silvanigrellaceae fam. nov., Silvanigrellales ord. nov., reclassification of the order Bdellovibrionales in the class Oligoflexia, reclassification of the families Bacteriovoracaceae and Halobacteriovoraceae in the new order Bacteriovoracales ord. nov., and reclassification of the family Pseudobacteriovoracaceae in the order Oligoflexiales.</title>
        <authorList>
            <person name="Hahn M.W."/>
            <person name="Schmidt J."/>
            <person name="Koll U."/>
            <person name="Rohde M."/>
            <person name="Verbag S."/>
            <person name="Pitt A."/>
            <person name="Nakai R."/>
            <person name="Naganuma T."/>
            <person name="Lang E."/>
        </authorList>
    </citation>
    <scope>NUCLEOTIDE SEQUENCE [LARGE SCALE GENOMIC DNA]</scope>
    <source>
        <strain evidence="1 2">MWH-Nonnen-W8red</strain>
    </source>
</reference>
<organism evidence="1 2">
    <name type="scientific">Silvanigrella aquatica</name>
    <dbReference type="NCBI Taxonomy" id="1915309"/>
    <lineage>
        <taxon>Bacteria</taxon>
        <taxon>Pseudomonadati</taxon>
        <taxon>Bdellovibrionota</taxon>
        <taxon>Oligoflexia</taxon>
        <taxon>Silvanigrellales</taxon>
        <taxon>Silvanigrellaceae</taxon>
        <taxon>Silvanigrella</taxon>
    </lineage>
</organism>
<proteinExistence type="predicted"/>
<dbReference type="EMBL" id="CP017834">
    <property type="protein sequence ID" value="APJ03921.1"/>
    <property type="molecule type" value="Genomic_DNA"/>
</dbReference>
<dbReference type="KEGG" id="saqi:AXG55_08390"/>
<name>A0A1L4D149_9BACT</name>
<sequence>MEIDNDFEVLFENGVCTLKGHLVDSTDLEFMKETFSKSKEISLGQLYSVSWLGLQRFYECLNKLTNSVQISNIPPHIYRILILLPEFGKKIGIKSFQVEIFSPGQDKKKHSMTIEKLAEFGKAQGCFVKLPEGQKVCGSLHHLCRPHFNDFKIPKKNYVSKWCVENEELCTFFYEYACFTRVILEICSLAQDSTSRLIEESLQNICTRVSNLEFCVKTLDPKFSHYKSRLLMSMLPQIHDISKSVVIGINLSSTTFEAVVQTFEALYMSDRSVANEIFDQMEFFINFTDQLVPIAKSLEDVGVELGSNTLKYGEFDVLEKTFETFNGKNLTEKNITSIRRKLKMDIYTNLTWIETLEEVKQEFKAIQNELSRCIVALQGFDLVRQVLEHRITEINIFKNYLNSVKHQRMPWQDLKEKILIQIVDRLVTDQEKYTYHFFFPDSTIEKGKSNIMSGEPFFF</sequence>
<protein>
    <submittedName>
        <fullName evidence="1">Uncharacterized protein</fullName>
    </submittedName>
</protein>
<evidence type="ECO:0000313" key="1">
    <source>
        <dbReference type="EMBL" id="APJ03921.1"/>
    </source>
</evidence>
<keyword evidence="2" id="KW-1185">Reference proteome</keyword>
<dbReference type="STRING" id="1915309.AXG55_08390"/>
<gene>
    <name evidence="1" type="ORF">AXG55_08390</name>
</gene>
<dbReference type="Proteomes" id="UP000184731">
    <property type="component" value="Chromosome"/>
</dbReference>
<accession>A0A1L4D149</accession>
<dbReference type="AlphaFoldDB" id="A0A1L4D149"/>
<dbReference type="OrthoDB" id="5288885at2"/>
<dbReference type="RefSeq" id="WP_148697665.1">
    <property type="nucleotide sequence ID" value="NZ_CP017834.1"/>
</dbReference>